<accession>A0A8R1UX06</accession>
<organism evidence="1 2">
    <name type="scientific">Pristionchus pacificus</name>
    <name type="common">Parasitic nematode worm</name>
    <dbReference type="NCBI Taxonomy" id="54126"/>
    <lineage>
        <taxon>Eukaryota</taxon>
        <taxon>Metazoa</taxon>
        <taxon>Ecdysozoa</taxon>
        <taxon>Nematoda</taxon>
        <taxon>Chromadorea</taxon>
        <taxon>Rhabditida</taxon>
        <taxon>Rhabditina</taxon>
        <taxon>Diplogasteromorpha</taxon>
        <taxon>Diplogasteroidea</taxon>
        <taxon>Neodiplogasteridae</taxon>
        <taxon>Pristionchus</taxon>
    </lineage>
</organism>
<dbReference type="AlphaFoldDB" id="A0A2A6BGX9"/>
<evidence type="ECO:0000313" key="1">
    <source>
        <dbReference type="EnsemblMetazoa" id="PPA42877.1"/>
    </source>
</evidence>
<reference evidence="2" key="1">
    <citation type="journal article" date="2008" name="Nat. Genet.">
        <title>The Pristionchus pacificus genome provides a unique perspective on nematode lifestyle and parasitism.</title>
        <authorList>
            <person name="Dieterich C."/>
            <person name="Clifton S.W."/>
            <person name="Schuster L.N."/>
            <person name="Chinwalla A."/>
            <person name="Delehaunty K."/>
            <person name="Dinkelacker I."/>
            <person name="Fulton L."/>
            <person name="Fulton R."/>
            <person name="Godfrey J."/>
            <person name="Minx P."/>
            <person name="Mitreva M."/>
            <person name="Roeseler W."/>
            <person name="Tian H."/>
            <person name="Witte H."/>
            <person name="Yang S.P."/>
            <person name="Wilson R.K."/>
            <person name="Sommer R.J."/>
        </authorList>
    </citation>
    <scope>NUCLEOTIDE SEQUENCE [LARGE SCALE GENOMIC DNA]</scope>
    <source>
        <strain evidence="2">PS312</strain>
    </source>
</reference>
<evidence type="ECO:0000313" key="2">
    <source>
        <dbReference type="Proteomes" id="UP000005239"/>
    </source>
</evidence>
<keyword evidence="2" id="KW-1185">Reference proteome</keyword>
<sequence length="110" mass="12456">MIRSPWTRRPEKGKALVARPSLDATRCGRFVGPALFDSPRLTSIDRPRLRWVFEYVSWAQLLHTASATQVGPTPTRLTSIERNEDTLFGRGLLSRPLISLPPSVRREMAD</sequence>
<name>A0A2A6BGX9_PRIPA</name>
<proteinExistence type="predicted"/>
<reference evidence="1" key="2">
    <citation type="submission" date="2022-06" db="UniProtKB">
        <authorList>
            <consortium name="EnsemblMetazoa"/>
        </authorList>
    </citation>
    <scope>IDENTIFICATION</scope>
    <source>
        <strain evidence="1">PS312</strain>
    </source>
</reference>
<dbReference type="EnsemblMetazoa" id="PPA42877.1">
    <property type="protein sequence ID" value="PPA42877.1"/>
    <property type="gene ID" value="WBGene00281246"/>
</dbReference>
<protein>
    <submittedName>
        <fullName evidence="1">Uncharacterized protein</fullName>
    </submittedName>
</protein>
<gene>
    <name evidence="1" type="primary">WBGene00281246</name>
</gene>
<dbReference type="Proteomes" id="UP000005239">
    <property type="component" value="Unassembled WGS sequence"/>
</dbReference>
<accession>A0A2A6BGX9</accession>